<dbReference type="Pfam" id="PF13408">
    <property type="entry name" value="Zn_ribbon_recom"/>
    <property type="match status" value="1"/>
</dbReference>
<feature type="domain" description="Resolvase/invertase-type recombinase catalytic" evidence="2">
    <location>
        <begin position="18"/>
        <end position="167"/>
    </location>
</feature>
<dbReference type="InterPro" id="IPR038109">
    <property type="entry name" value="DNA_bind_recomb_sf"/>
</dbReference>
<evidence type="ECO:0000259" key="3">
    <source>
        <dbReference type="PROSITE" id="PS51737"/>
    </source>
</evidence>
<organism evidence="4 5">
    <name type="scientific">Enterocloster citroniae</name>
    <dbReference type="NCBI Taxonomy" id="358743"/>
    <lineage>
        <taxon>Bacteria</taxon>
        <taxon>Bacillati</taxon>
        <taxon>Bacillota</taxon>
        <taxon>Clostridia</taxon>
        <taxon>Lachnospirales</taxon>
        <taxon>Lachnospiraceae</taxon>
        <taxon>Enterocloster</taxon>
    </lineage>
</organism>
<dbReference type="PROSITE" id="PS51736">
    <property type="entry name" value="RECOMBINASES_3"/>
    <property type="match status" value="1"/>
</dbReference>
<dbReference type="Pfam" id="PF14287">
    <property type="entry name" value="DUF4368"/>
    <property type="match status" value="1"/>
</dbReference>
<dbReference type="InterPro" id="IPR025378">
    <property type="entry name" value="DUF4368"/>
</dbReference>
<dbReference type="Gene3D" id="3.90.1750.20">
    <property type="entry name" value="Putative Large Serine Recombinase, Chain B, Domain 2"/>
    <property type="match status" value="1"/>
</dbReference>
<dbReference type="SUPFAM" id="SSF53041">
    <property type="entry name" value="Resolvase-like"/>
    <property type="match status" value="1"/>
</dbReference>
<name>A0AA41FJ60_9FIRM</name>
<accession>A0AA41FJ60</accession>
<dbReference type="Gene3D" id="3.40.50.1390">
    <property type="entry name" value="Resolvase, N-terminal catalytic domain"/>
    <property type="match status" value="1"/>
</dbReference>
<gene>
    <name evidence="4" type="ORF">GPL26_23000</name>
</gene>
<evidence type="ECO:0000313" key="4">
    <source>
        <dbReference type="EMBL" id="MBT9812467.1"/>
    </source>
</evidence>
<dbReference type="SMART" id="SM00857">
    <property type="entry name" value="Resolvase"/>
    <property type="match status" value="1"/>
</dbReference>
<dbReference type="InterPro" id="IPR006119">
    <property type="entry name" value="Resolv_N"/>
</dbReference>
<dbReference type="InterPro" id="IPR011109">
    <property type="entry name" value="DNA_bind_recombinase_dom"/>
</dbReference>
<dbReference type="PANTHER" id="PTHR30461">
    <property type="entry name" value="DNA-INVERTASE FROM LAMBDOID PROPHAGE"/>
    <property type="match status" value="1"/>
</dbReference>
<reference evidence="4" key="1">
    <citation type="journal article" date="2021" name="Gut Microbes">
        <title>A synthetic consortium of 100 gut commensals modulates the composition and function in a colon model of the microbiome of elderly subjects.</title>
        <authorList>
            <person name="Perez M."/>
            <person name="Ntemiri A."/>
            <person name="Tan H."/>
            <person name="Harris H.M.B."/>
            <person name="Roager H.M."/>
            <person name="Ribiere C."/>
            <person name="O'Toole P.W."/>
        </authorList>
    </citation>
    <scope>NUCLEOTIDE SEQUENCE</scope>
    <source>
        <strain evidence="4">MCC335</strain>
    </source>
</reference>
<dbReference type="InterPro" id="IPR036162">
    <property type="entry name" value="Resolvase-like_N_sf"/>
</dbReference>
<dbReference type="EMBL" id="WQPS01000063">
    <property type="protein sequence ID" value="MBT9812467.1"/>
    <property type="molecule type" value="Genomic_DNA"/>
</dbReference>
<dbReference type="Pfam" id="PF00239">
    <property type="entry name" value="Resolvase"/>
    <property type="match status" value="1"/>
</dbReference>
<evidence type="ECO:0000256" key="1">
    <source>
        <dbReference type="SAM" id="Coils"/>
    </source>
</evidence>
<dbReference type="AlphaFoldDB" id="A0AA41FJ60"/>
<dbReference type="GO" id="GO:0000150">
    <property type="term" value="F:DNA strand exchange activity"/>
    <property type="evidence" value="ECO:0007669"/>
    <property type="project" value="InterPro"/>
</dbReference>
<proteinExistence type="predicted"/>
<dbReference type="Proteomes" id="UP000708338">
    <property type="component" value="Unassembled WGS sequence"/>
</dbReference>
<dbReference type="PROSITE" id="PS51737">
    <property type="entry name" value="RECOMBINASE_DNA_BIND"/>
    <property type="match status" value="1"/>
</dbReference>
<feature type="coiled-coil region" evidence="1">
    <location>
        <begin position="414"/>
        <end position="490"/>
    </location>
</feature>
<dbReference type="PANTHER" id="PTHR30461:SF23">
    <property type="entry name" value="DNA RECOMBINASE-RELATED"/>
    <property type="match status" value="1"/>
</dbReference>
<evidence type="ECO:0000259" key="2">
    <source>
        <dbReference type="PROSITE" id="PS51736"/>
    </source>
</evidence>
<protein>
    <submittedName>
        <fullName evidence="4">DUF4368 domain-containing protein</fullName>
    </submittedName>
</protein>
<dbReference type="Pfam" id="PF07508">
    <property type="entry name" value="Recombinase"/>
    <property type="match status" value="1"/>
</dbReference>
<sequence>MRKRREVEIVAKKEEIKITALYERLSRDDEQAGESNSIQNQKMYLEEFARQKGLRNIRHFSDDGYSGTNFNRPGFTALLEEIEVGHVETLVVKDLSRFGRNYLQVGYYTEVLLPKKGVRFIAINNSVDSANPTDNDLTPFLNIMNDLYARDTSNKIKAVKQSTFKSGKYVGCYAPIGYIKSPEDKHVLIIDPETAPIVRRIFDMRCQGNSFRKIALMLNAERVPMPTTIYYARQGKPNIRKDGDFWCGQTVASILRNEVYIGHMVQNKTGPVSYKIHREVRKPKSEWIRVENTHEPLISRETWDMAQSLDSKSTKLRTCDSGEPALFTGVLFCADCGGPMRHYKEGRKHKDGTPSSYQSYACQRHASGGKTVCSAHIMNQRVLIEVVLADIRNKAIWAQHSPDRLIEVIQSQRQAATNEQLKQKQAELKILDKRLAELSKLTQSIYEDRVLGKMPESVCIQLMNQYEAECTEKTETRATLAAELENFEQNASDVQQWVHLIRDYTELTELDRPMLLRLVSCIEVGEKYVVDGRTERDIKIFYNFVGYIDAQM</sequence>
<keyword evidence="1" id="KW-0175">Coiled coil</keyword>
<dbReference type="GO" id="GO:0003677">
    <property type="term" value="F:DNA binding"/>
    <property type="evidence" value="ECO:0007669"/>
    <property type="project" value="InterPro"/>
</dbReference>
<dbReference type="InterPro" id="IPR025827">
    <property type="entry name" value="Zn_ribbon_recom_dom"/>
</dbReference>
<comment type="caution">
    <text evidence="4">The sequence shown here is derived from an EMBL/GenBank/DDBJ whole genome shotgun (WGS) entry which is preliminary data.</text>
</comment>
<dbReference type="CDD" id="cd03770">
    <property type="entry name" value="SR_TndX_transposase"/>
    <property type="match status" value="1"/>
</dbReference>
<evidence type="ECO:0000313" key="5">
    <source>
        <dbReference type="Proteomes" id="UP000708338"/>
    </source>
</evidence>
<feature type="domain" description="Recombinase" evidence="3">
    <location>
        <begin position="175"/>
        <end position="316"/>
    </location>
</feature>
<dbReference type="InterPro" id="IPR050639">
    <property type="entry name" value="SSR_resolvase"/>
</dbReference>